<evidence type="ECO:0000256" key="1">
    <source>
        <dbReference type="ARBA" id="ARBA00022603"/>
    </source>
</evidence>
<dbReference type="KEGG" id="azz:DEW08_24275"/>
<dbReference type="Gene3D" id="3.40.50.150">
    <property type="entry name" value="Vaccinia Virus protein VP39"/>
    <property type="match status" value="1"/>
</dbReference>
<feature type="domain" description="Methyltransferase" evidence="3">
    <location>
        <begin position="43"/>
        <end position="138"/>
    </location>
</feature>
<dbReference type="PANTHER" id="PTHR43861:SF1">
    <property type="entry name" value="TRANS-ACONITATE 2-METHYLTRANSFERASE"/>
    <property type="match status" value="1"/>
</dbReference>
<dbReference type="AlphaFoldDB" id="A0A2S2CXW4"/>
<name>A0A2S2CXW4_9PROT</name>
<keyword evidence="1 4" id="KW-0489">Methyltransferase</keyword>
<dbReference type="GO" id="GO:0008168">
    <property type="term" value="F:methyltransferase activity"/>
    <property type="evidence" value="ECO:0007669"/>
    <property type="project" value="UniProtKB-KW"/>
</dbReference>
<dbReference type="Proteomes" id="UP000245629">
    <property type="component" value="Plasmid unnamed1"/>
</dbReference>
<accession>A0A2S2CXW4</accession>
<proteinExistence type="predicted"/>
<dbReference type="PANTHER" id="PTHR43861">
    <property type="entry name" value="TRANS-ACONITATE 2-METHYLTRANSFERASE-RELATED"/>
    <property type="match status" value="1"/>
</dbReference>
<dbReference type="CDD" id="cd02440">
    <property type="entry name" value="AdoMet_MTases"/>
    <property type="match status" value="1"/>
</dbReference>
<organism evidence="4 5">
    <name type="scientific">Azospirillum thermophilum</name>
    <dbReference type="NCBI Taxonomy" id="2202148"/>
    <lineage>
        <taxon>Bacteria</taxon>
        <taxon>Pseudomonadati</taxon>
        <taxon>Pseudomonadota</taxon>
        <taxon>Alphaproteobacteria</taxon>
        <taxon>Rhodospirillales</taxon>
        <taxon>Azospirillaceae</taxon>
        <taxon>Azospirillum</taxon>
    </lineage>
</organism>
<dbReference type="InterPro" id="IPR029063">
    <property type="entry name" value="SAM-dependent_MTases_sf"/>
</dbReference>
<evidence type="ECO:0000313" key="4">
    <source>
        <dbReference type="EMBL" id="AWK89117.1"/>
    </source>
</evidence>
<keyword evidence="5" id="KW-1185">Reference proteome</keyword>
<dbReference type="SUPFAM" id="SSF53335">
    <property type="entry name" value="S-adenosyl-L-methionine-dependent methyltransferases"/>
    <property type="match status" value="1"/>
</dbReference>
<dbReference type="InterPro" id="IPR041698">
    <property type="entry name" value="Methyltransf_25"/>
</dbReference>
<sequence length="245" mass="27503">MPRGEAYDTIGTLFEDFTSTAAQRAIEVRTILHMAGEVTGLSVLDLACGYGFFGRELHSRGAAQIVGVDISAKMIDLAIEESRRNGDPIEFRVGNAADLEKLGEFDLVVAAWLFNYADSPETLGRMFRAAAANLKPTGRLVAYTVEPDFRLADGNFTRYGVNVLTETPWQGGFRHEAEFVTDPPSSFTFYRWSRATYERAIAEAGFSRWQWQKPMLSKEDVDRRPPGFWDVFTTNCLQTGLICRF</sequence>
<reference evidence="5" key="1">
    <citation type="submission" date="2018-05" db="EMBL/GenBank/DDBJ databases">
        <title>Azospirillum thermophila sp. nov., a novel isolated from hot spring.</title>
        <authorList>
            <person name="Zhao Z."/>
        </authorList>
    </citation>
    <scope>NUCLEOTIDE SEQUENCE [LARGE SCALE GENOMIC DNA]</scope>
    <source>
        <strain evidence="5">CFH 70021</strain>
        <plasmid evidence="5">unnamed1</plasmid>
    </source>
</reference>
<keyword evidence="4" id="KW-0614">Plasmid</keyword>
<evidence type="ECO:0000256" key="2">
    <source>
        <dbReference type="ARBA" id="ARBA00022679"/>
    </source>
</evidence>
<dbReference type="GO" id="GO:0032259">
    <property type="term" value="P:methylation"/>
    <property type="evidence" value="ECO:0007669"/>
    <property type="project" value="UniProtKB-KW"/>
</dbReference>
<protein>
    <submittedName>
        <fullName evidence="4">Class I SAM-dependent methyltransferase</fullName>
    </submittedName>
</protein>
<dbReference type="OrthoDB" id="9791837at2"/>
<geneLocation type="plasmid" evidence="4 5">
    <name>unnamed1</name>
</geneLocation>
<keyword evidence="2 4" id="KW-0808">Transferase</keyword>
<gene>
    <name evidence="4" type="ORF">DEW08_24275</name>
</gene>
<evidence type="ECO:0000259" key="3">
    <source>
        <dbReference type="Pfam" id="PF13649"/>
    </source>
</evidence>
<dbReference type="RefSeq" id="WP_109332055.1">
    <property type="nucleotide sequence ID" value="NZ_CP029356.1"/>
</dbReference>
<evidence type="ECO:0000313" key="5">
    <source>
        <dbReference type="Proteomes" id="UP000245629"/>
    </source>
</evidence>
<dbReference type="EMBL" id="CP029356">
    <property type="protein sequence ID" value="AWK89117.1"/>
    <property type="molecule type" value="Genomic_DNA"/>
</dbReference>
<dbReference type="Pfam" id="PF13649">
    <property type="entry name" value="Methyltransf_25"/>
    <property type="match status" value="1"/>
</dbReference>